<evidence type="ECO:0000313" key="2">
    <source>
        <dbReference type="Proteomes" id="UP000436088"/>
    </source>
</evidence>
<protein>
    <submittedName>
        <fullName evidence="1">Uncharacterized protein</fullName>
    </submittedName>
</protein>
<comment type="caution">
    <text evidence="1">The sequence shown here is derived from an EMBL/GenBank/DDBJ whole genome shotgun (WGS) entry which is preliminary data.</text>
</comment>
<gene>
    <name evidence="1" type="ORF">F3Y22_tig00002054pilonHSYRG00001</name>
</gene>
<keyword evidence="2" id="KW-1185">Reference proteome</keyword>
<name>A0A6A3CT63_HIBSY</name>
<organism evidence="1 2">
    <name type="scientific">Hibiscus syriacus</name>
    <name type="common">Rose of Sharon</name>
    <dbReference type="NCBI Taxonomy" id="106335"/>
    <lineage>
        <taxon>Eukaryota</taxon>
        <taxon>Viridiplantae</taxon>
        <taxon>Streptophyta</taxon>
        <taxon>Embryophyta</taxon>
        <taxon>Tracheophyta</taxon>
        <taxon>Spermatophyta</taxon>
        <taxon>Magnoliopsida</taxon>
        <taxon>eudicotyledons</taxon>
        <taxon>Gunneridae</taxon>
        <taxon>Pentapetalae</taxon>
        <taxon>rosids</taxon>
        <taxon>malvids</taxon>
        <taxon>Malvales</taxon>
        <taxon>Malvaceae</taxon>
        <taxon>Malvoideae</taxon>
        <taxon>Hibiscus</taxon>
    </lineage>
</organism>
<dbReference type="EMBL" id="VEPZ02000155">
    <property type="protein sequence ID" value="KAE8732460.1"/>
    <property type="molecule type" value="Genomic_DNA"/>
</dbReference>
<evidence type="ECO:0000313" key="1">
    <source>
        <dbReference type="EMBL" id="KAE8732460.1"/>
    </source>
</evidence>
<dbReference type="AlphaFoldDB" id="A0A6A3CT63"/>
<accession>A0A6A3CT63</accession>
<dbReference type="Proteomes" id="UP000436088">
    <property type="component" value="Unassembled WGS sequence"/>
</dbReference>
<sequence>MFSQTHLFCSNEIEHRQWRAATSYHFLDFSMNNLIGDK</sequence>
<proteinExistence type="predicted"/>
<reference evidence="1" key="1">
    <citation type="submission" date="2019-09" db="EMBL/GenBank/DDBJ databases">
        <title>Draft genome information of white flower Hibiscus syriacus.</title>
        <authorList>
            <person name="Kim Y.-M."/>
        </authorList>
    </citation>
    <scope>NUCLEOTIDE SEQUENCE [LARGE SCALE GENOMIC DNA]</scope>
    <source>
        <strain evidence="1">YM2019G1</strain>
    </source>
</reference>